<dbReference type="InterPro" id="IPR041049">
    <property type="entry name" value="DUF5615"/>
</dbReference>
<dbReference type="KEGG" id="hezz:EO776_03515"/>
<name>A0A256KY56_HALEZ</name>
<dbReference type="Proteomes" id="UP000293073">
    <property type="component" value="Chromosome"/>
</dbReference>
<proteinExistence type="predicted"/>
<evidence type="ECO:0000313" key="3">
    <source>
        <dbReference type="Proteomes" id="UP000293073"/>
    </source>
</evidence>
<evidence type="ECO:0000259" key="1">
    <source>
        <dbReference type="Pfam" id="PF18480"/>
    </source>
</evidence>
<accession>A0A256KY56</accession>
<dbReference type="RefSeq" id="WP_094519309.1">
    <property type="nucleotide sequence ID" value="NZ_CP034940.1"/>
</dbReference>
<dbReference type="GeneID" id="301358819"/>
<gene>
    <name evidence="2" type="ORF">EO776_03515</name>
</gene>
<evidence type="ECO:0000313" key="2">
    <source>
        <dbReference type="EMBL" id="QAY19117.1"/>
    </source>
</evidence>
<reference evidence="3" key="1">
    <citation type="submission" date="2019-01" db="EMBL/GenBank/DDBJ databases">
        <title>Complete genome of Halorubrum ezzemoulense strain FB21.</title>
        <authorList>
            <person name="Feng Y."/>
            <person name="Louyakis A.S."/>
            <person name="Papke R.T."/>
            <person name="Gogarten J.P."/>
        </authorList>
    </citation>
    <scope>NUCLEOTIDE SEQUENCE [LARGE SCALE GENOMIC DNA]</scope>
    <source>
        <strain evidence="3">Fb21</strain>
    </source>
</reference>
<protein>
    <recommendedName>
        <fullName evidence="1">DUF5615 domain-containing protein</fullName>
    </recommendedName>
</protein>
<organism evidence="2 3">
    <name type="scientific">Halorubrum ezzemoulense</name>
    <name type="common">Halorubrum chaoviator</name>
    <dbReference type="NCBI Taxonomy" id="337243"/>
    <lineage>
        <taxon>Archaea</taxon>
        <taxon>Methanobacteriati</taxon>
        <taxon>Methanobacteriota</taxon>
        <taxon>Stenosarchaea group</taxon>
        <taxon>Halobacteria</taxon>
        <taxon>Halobacteriales</taxon>
        <taxon>Haloferacaceae</taxon>
        <taxon>Halorubrum</taxon>
    </lineage>
</organism>
<dbReference type="Pfam" id="PF18480">
    <property type="entry name" value="DUF5615"/>
    <property type="match status" value="1"/>
</dbReference>
<dbReference type="EMBL" id="CP034940">
    <property type="protein sequence ID" value="QAY19117.1"/>
    <property type="molecule type" value="Genomic_DNA"/>
</dbReference>
<feature type="domain" description="DUF5615" evidence="1">
    <location>
        <begin position="1"/>
        <end position="64"/>
    </location>
</feature>
<dbReference type="AlphaFoldDB" id="A0A256KY56"/>
<sequence>MRLLCDQNVAQRYIDACIEAPDIQAITVRDALDPRANDPDIATYAGEHGYVVLTTDDDFFTLSDMCGCIYFHQLDRPPVGDVLTAIRQIGDAYGTHDAIVEVVPGGWV</sequence>